<comment type="caution">
    <text evidence="1">The sequence shown here is derived from an EMBL/GenBank/DDBJ whole genome shotgun (WGS) entry which is preliminary data.</text>
</comment>
<reference evidence="1 2" key="1">
    <citation type="submission" date="2016-10" db="EMBL/GenBank/DDBJ databases">
        <title>Reductive evolution of mitochondrial metabolism and differential evolution of invasion-related proteins in Cryptosporidium.</title>
        <authorList>
            <person name="Liu S."/>
            <person name="Roellig D.M."/>
            <person name="Guo Y."/>
            <person name="Li N."/>
            <person name="Frace M.A."/>
            <person name="Tang K."/>
            <person name="Zhang L."/>
            <person name="Feng Y."/>
            <person name="Xiao L."/>
        </authorList>
    </citation>
    <scope>NUCLEOTIDE SEQUENCE [LARGE SCALE GENOMIC DNA]</scope>
    <source>
        <strain evidence="1">39726</strain>
    </source>
</reference>
<protein>
    <submittedName>
        <fullName evidence="1">Uncharacterized protein</fullName>
    </submittedName>
</protein>
<dbReference type="RefSeq" id="XP_028876020.1">
    <property type="nucleotide sequence ID" value="XM_029020019.1"/>
</dbReference>
<organism evidence="1 2">
    <name type="scientific">Cryptosporidium ubiquitum</name>
    <dbReference type="NCBI Taxonomy" id="857276"/>
    <lineage>
        <taxon>Eukaryota</taxon>
        <taxon>Sar</taxon>
        <taxon>Alveolata</taxon>
        <taxon>Apicomplexa</taxon>
        <taxon>Conoidasida</taxon>
        <taxon>Coccidia</taxon>
        <taxon>Eucoccidiorida</taxon>
        <taxon>Eimeriorina</taxon>
        <taxon>Cryptosporidiidae</taxon>
        <taxon>Cryptosporidium</taxon>
    </lineage>
</organism>
<dbReference type="AlphaFoldDB" id="A0A1J4MN42"/>
<dbReference type="VEuPathDB" id="CryptoDB:cubi_03007"/>
<sequence>MYTQNRFSPKSKNDKSKFCEKNKLDEVDDVSINGKIHHKSECSIENFWFDYRIWCILFKVNLEQISSINQFISNNILNAENDYVHIESIIYKLEKKNSNNKLIRFDFERFRPNIYQKNISYPKIPKGFYGIDNFLELIEKDFNYNISRREYNELLTVLTLDSFPSISSLKIIDKLVFVTITICEYLKCNYLQGMHEIVGCLAFLQKNPVPINYHIILSIEIINRWAKFLILPNLFKNYNTLLNGNKIHKLEKDKRDHAIIEAEDNENVIIGFLHDYFISDQFNETKESIYKDINENLQNSCLSDNSTNTNSEMKFSQCFENEIYEPIYQNPKIKINAIEQILNICNEFHSFGCFHIPNIFNEIEKCIESNIWCCNVFITCGSSLFIEIENVLLFWLNLIFSSSEVDYKPPFFPKIQSQLQLAAFLIVLLKSLEHQLRNDIYLICTDRFKLDLDLNLRIGIVSILNPFLIPNNNLENTDFSKTIQHSPFEEFIGEKKSLFLDLFQVILAMESLLMSTPISLQKRVINTLNNFDSTSSFEEAKLKNVFINFIEPKELLYYDKDFTIKNKKCSDGIVNIISGKDIVLIDILSSFYFDNAIDSDLDRLIRRLESAEEFIKFKEGNTEINYELSKLFDEELLSILLLPMLRFSLKTARIVKIPLEKDKKCINSQAIFQFLEFASRRQRALLIQQRPSIWIIYGPKNELRDEFAYKLIENGLIGVQLIDTNKVFNELLEKCYFPNKFDFFMNIIKDVKSNLCLANNRTNYKSRALLKISTIRKKNIIKEPLITINTTDYNQNRKVLNSESKLNHEKQEYLNVSNRIVKFKPNRRKMYYK</sequence>
<gene>
    <name evidence="1" type="ORF">cubi_03007</name>
</gene>
<name>A0A1J4MN42_9CRYT</name>
<evidence type="ECO:0000313" key="2">
    <source>
        <dbReference type="Proteomes" id="UP000186176"/>
    </source>
</evidence>
<proteinExistence type="predicted"/>
<evidence type="ECO:0000313" key="1">
    <source>
        <dbReference type="EMBL" id="OII74875.1"/>
    </source>
</evidence>
<dbReference type="Proteomes" id="UP000186176">
    <property type="component" value="Unassembled WGS sequence"/>
</dbReference>
<keyword evidence="2" id="KW-1185">Reference proteome</keyword>
<accession>A0A1J4MN42</accession>
<dbReference type="OrthoDB" id="339433at2759"/>
<dbReference type="GeneID" id="39979798"/>
<dbReference type="EMBL" id="LRBP01000008">
    <property type="protein sequence ID" value="OII74875.1"/>
    <property type="molecule type" value="Genomic_DNA"/>
</dbReference>